<dbReference type="PANTHER" id="PTHR10366:SF564">
    <property type="entry name" value="STEROL-4-ALPHA-CARBOXYLATE 3-DEHYDROGENASE, DECARBOXYLATING"/>
    <property type="match status" value="1"/>
</dbReference>
<dbReference type="Gene3D" id="3.40.50.720">
    <property type="entry name" value="NAD(P)-binding Rossmann-like Domain"/>
    <property type="match status" value="1"/>
</dbReference>
<dbReference type="PANTHER" id="PTHR10366">
    <property type="entry name" value="NAD DEPENDENT EPIMERASE/DEHYDRATASE"/>
    <property type="match status" value="1"/>
</dbReference>
<keyword evidence="5" id="KW-1185">Reference proteome</keyword>
<dbReference type="STRING" id="71784.A0A1Y2BAJ2"/>
<dbReference type="SUPFAM" id="SSF51735">
    <property type="entry name" value="NAD(P)-binding Rossmann-fold domains"/>
    <property type="match status" value="1"/>
</dbReference>
<comment type="similarity">
    <text evidence="2">Belongs to the NAD(P)-dependent epimerase/dehydratase family. Dihydroflavonol-4-reductase subfamily.</text>
</comment>
<protein>
    <recommendedName>
        <fullName evidence="3">NAD-dependent epimerase/dehydratase domain-containing protein</fullName>
    </recommendedName>
</protein>
<sequence length="446" mass="48451">MPALTTGSLICVTGAAGFMGMHVVKTSLEAGLRVRALVRTEAKKIYVEEAFKDLTGLEVVVIPDVLAAGALKEVMKGVEGIVDLAVTLDPSATKEQMFQGALDGIDGITSSLIEAGTGKRIVHMSSYGAVGNAFDTSKKVHLTEADWDTELEPLCEAQGEDTNFYIRYATAKLIAEKAFWKFFEKHKDVPFDGVSIVPTFTLGPLLHEAQVADGNIVGSILFIQPWLQGKATAEDLATRYSTVVDVRDVALACVKALTMEEAGGERFILADKPIWGNDIAQAMEKVLPQIKGNPPSNPDPAFKQALLENATIWDGSKVTRVLGLQYRDWHESFKDAAKSFYDKIPIELELLAVKSSSQGLKRTGSPNRGRVRNKMSGFGNSSYACVSKVLHINLLWLPIVSALTCLRSLSLKREFVQVVTSALVSKAKATPLKIPDQVDLSSVIER</sequence>
<organism evidence="4 5">
    <name type="scientific">Naematelia encephala</name>
    <dbReference type="NCBI Taxonomy" id="71784"/>
    <lineage>
        <taxon>Eukaryota</taxon>
        <taxon>Fungi</taxon>
        <taxon>Dikarya</taxon>
        <taxon>Basidiomycota</taxon>
        <taxon>Agaricomycotina</taxon>
        <taxon>Tremellomycetes</taxon>
        <taxon>Tremellales</taxon>
        <taxon>Naemateliaceae</taxon>
        <taxon>Naematelia</taxon>
    </lineage>
</organism>
<dbReference type="Pfam" id="PF01370">
    <property type="entry name" value="Epimerase"/>
    <property type="match status" value="1"/>
</dbReference>
<dbReference type="InterPro" id="IPR001509">
    <property type="entry name" value="Epimerase_deHydtase"/>
</dbReference>
<accession>A0A1Y2BAJ2</accession>
<dbReference type="InterPro" id="IPR050425">
    <property type="entry name" value="NAD(P)_dehydrat-like"/>
</dbReference>
<evidence type="ECO:0000256" key="1">
    <source>
        <dbReference type="ARBA" id="ARBA00023002"/>
    </source>
</evidence>
<reference evidence="4 5" key="1">
    <citation type="submission" date="2016-07" db="EMBL/GenBank/DDBJ databases">
        <title>Pervasive Adenine N6-methylation of Active Genes in Fungi.</title>
        <authorList>
            <consortium name="DOE Joint Genome Institute"/>
            <person name="Mondo S.J."/>
            <person name="Dannebaum R.O."/>
            <person name="Kuo R.C."/>
            <person name="Labutti K."/>
            <person name="Haridas S."/>
            <person name="Kuo A."/>
            <person name="Salamov A."/>
            <person name="Ahrendt S.R."/>
            <person name="Lipzen A."/>
            <person name="Sullivan W."/>
            <person name="Andreopoulos W.B."/>
            <person name="Clum A."/>
            <person name="Lindquist E."/>
            <person name="Daum C."/>
            <person name="Ramamoorthy G.K."/>
            <person name="Gryganskyi A."/>
            <person name="Culley D."/>
            <person name="Magnuson J.K."/>
            <person name="James T.Y."/>
            <person name="O'Malley M.A."/>
            <person name="Stajich J.E."/>
            <person name="Spatafora J.W."/>
            <person name="Visel A."/>
            <person name="Grigoriev I.V."/>
        </authorList>
    </citation>
    <scope>NUCLEOTIDE SEQUENCE [LARGE SCALE GENOMIC DNA]</scope>
    <source>
        <strain evidence="4 5">68-887.2</strain>
    </source>
</reference>
<dbReference type="GO" id="GO:0016616">
    <property type="term" value="F:oxidoreductase activity, acting on the CH-OH group of donors, NAD or NADP as acceptor"/>
    <property type="evidence" value="ECO:0007669"/>
    <property type="project" value="TreeGrafter"/>
</dbReference>
<dbReference type="OrthoDB" id="2735536at2759"/>
<comment type="caution">
    <text evidence="4">The sequence shown here is derived from an EMBL/GenBank/DDBJ whole genome shotgun (WGS) entry which is preliminary data.</text>
</comment>
<evidence type="ECO:0000313" key="5">
    <source>
        <dbReference type="Proteomes" id="UP000193986"/>
    </source>
</evidence>
<evidence type="ECO:0000313" key="4">
    <source>
        <dbReference type="EMBL" id="ORY31774.1"/>
    </source>
</evidence>
<evidence type="ECO:0000259" key="3">
    <source>
        <dbReference type="Pfam" id="PF01370"/>
    </source>
</evidence>
<proteinExistence type="inferred from homology"/>
<dbReference type="InParanoid" id="A0A1Y2BAJ2"/>
<dbReference type="AlphaFoldDB" id="A0A1Y2BAJ2"/>
<name>A0A1Y2BAJ2_9TREE</name>
<gene>
    <name evidence="4" type="ORF">BCR39DRAFT_587298</name>
</gene>
<dbReference type="Proteomes" id="UP000193986">
    <property type="component" value="Unassembled WGS sequence"/>
</dbReference>
<dbReference type="EMBL" id="MCFC01000013">
    <property type="protein sequence ID" value="ORY31774.1"/>
    <property type="molecule type" value="Genomic_DNA"/>
</dbReference>
<dbReference type="InterPro" id="IPR036291">
    <property type="entry name" value="NAD(P)-bd_dom_sf"/>
</dbReference>
<feature type="domain" description="NAD-dependent epimerase/dehydratase" evidence="3">
    <location>
        <begin position="10"/>
        <end position="265"/>
    </location>
</feature>
<keyword evidence="1" id="KW-0560">Oxidoreductase</keyword>
<evidence type="ECO:0000256" key="2">
    <source>
        <dbReference type="ARBA" id="ARBA00023445"/>
    </source>
</evidence>